<evidence type="ECO:0000313" key="2">
    <source>
        <dbReference type="Proteomes" id="UP000321408"/>
    </source>
</evidence>
<reference evidence="1 2" key="2">
    <citation type="journal article" date="2024" name="Int. J. Syst. Evol. Microbiol.">
        <title>Promethearchaeum syntrophicum gen. nov., sp. nov., an anaerobic, obligately syntrophic archaeon, the first isolate of the lineage 'Asgard' archaea, and proposal of the new archaeal phylum Promethearchaeota phyl. nov. and kingdom Promethearchaeati regn. nov.</title>
        <authorList>
            <person name="Imachi H."/>
            <person name="Nobu M.K."/>
            <person name="Kato S."/>
            <person name="Takaki Y."/>
            <person name="Miyazaki M."/>
            <person name="Miyata M."/>
            <person name="Ogawara M."/>
            <person name="Saito Y."/>
            <person name="Sakai S."/>
            <person name="Tahara Y.O."/>
            <person name="Takano Y."/>
            <person name="Tasumi E."/>
            <person name="Uematsu K."/>
            <person name="Yoshimura T."/>
            <person name="Itoh T."/>
            <person name="Ohkuma M."/>
            <person name="Takai K."/>
        </authorList>
    </citation>
    <scope>NUCLEOTIDE SEQUENCE [LARGE SCALE GENOMIC DNA]</scope>
    <source>
        <strain evidence="1 2">MK-D1</strain>
    </source>
</reference>
<sequence length="266" mass="31721">MNINKEVDLKKKIPEKRPPIFTLRLNEELIEKIDKLSGEMGVSKSKFAKSYIQLSEYFLVEPNLNLTTFAKMDLSIFPTEILKDLLQLLQLLPEKNQIAIGDKLGTIINNNFQTAGLQNLDEKRELIQGFNWIKFTPVHLIDEEKVSKTKETQKIERQFWGIPKDMWPISVIHAMLYRLIYNKKFNSIWEASLYKKYLELTPERKKNFKKNPKIYKDLNKVKDFLYEFEGEIGSRKENFEAEHIYYYFDVLRIEEEKNEEIIEEKK</sequence>
<dbReference type="EMBL" id="CP042905">
    <property type="protein sequence ID" value="QEE14585.1"/>
    <property type="molecule type" value="Genomic_DNA"/>
</dbReference>
<organism evidence="1 2">
    <name type="scientific">Promethearchaeum syntrophicum</name>
    <dbReference type="NCBI Taxonomy" id="2594042"/>
    <lineage>
        <taxon>Archaea</taxon>
        <taxon>Promethearchaeati</taxon>
        <taxon>Promethearchaeota</taxon>
        <taxon>Promethearchaeia</taxon>
        <taxon>Promethearchaeales</taxon>
        <taxon>Promethearchaeaceae</taxon>
        <taxon>Promethearchaeum</taxon>
    </lineage>
</organism>
<accession>A0A5B9D6F2</accession>
<dbReference type="KEGG" id="psyt:DSAG12_00398"/>
<proteinExistence type="predicted"/>
<dbReference type="Proteomes" id="UP000321408">
    <property type="component" value="Chromosome"/>
</dbReference>
<gene>
    <name evidence="1" type="ORF">DSAG12_00398</name>
</gene>
<dbReference type="AlphaFoldDB" id="A0A5B9D6F2"/>
<reference evidence="1 2" key="1">
    <citation type="journal article" date="2020" name="Nature">
        <title>Isolation of an archaeon at the prokaryote-eukaryote interface.</title>
        <authorList>
            <person name="Imachi H."/>
            <person name="Nobu M.K."/>
            <person name="Nakahara N."/>
            <person name="Morono Y."/>
            <person name="Ogawara M."/>
            <person name="Takaki Y."/>
            <person name="Takano Y."/>
            <person name="Uematsu K."/>
            <person name="Ikuta T."/>
            <person name="Ito M."/>
            <person name="Matsui Y."/>
            <person name="Miyazaki M."/>
            <person name="Murata K."/>
            <person name="Saito Y."/>
            <person name="Sakai S."/>
            <person name="Song C."/>
            <person name="Tasumi E."/>
            <person name="Yamanaka Y."/>
            <person name="Yamaguchi T."/>
            <person name="Kamagata Y."/>
            <person name="Tamaki H."/>
            <person name="Takai K."/>
        </authorList>
    </citation>
    <scope>NUCLEOTIDE SEQUENCE [LARGE SCALE GENOMIC DNA]</scope>
    <source>
        <strain evidence="1 2">MK-D1</strain>
    </source>
</reference>
<evidence type="ECO:0000313" key="1">
    <source>
        <dbReference type="EMBL" id="QEE14585.1"/>
    </source>
</evidence>
<dbReference type="RefSeq" id="WP_147661534.1">
    <property type="nucleotide sequence ID" value="NZ_CP042905.2"/>
</dbReference>
<keyword evidence="2" id="KW-1185">Reference proteome</keyword>
<name>A0A5B9D6F2_9ARCH</name>
<protein>
    <submittedName>
        <fullName evidence="1">CopG family transcriptional regulator</fullName>
    </submittedName>
</protein>
<dbReference type="CDD" id="cd21631">
    <property type="entry name" value="RHH_CopG_NikR-like"/>
    <property type="match status" value="1"/>
</dbReference>
<dbReference type="GeneID" id="41328401"/>